<protein>
    <submittedName>
        <fullName evidence="1">Uncharacterized protein</fullName>
    </submittedName>
</protein>
<dbReference type="Proteomes" id="UP000325313">
    <property type="component" value="Unassembled WGS sequence"/>
</dbReference>
<gene>
    <name evidence="1" type="ORF">PGTUg99_010327</name>
</gene>
<accession>A0A5B0NAJ6</accession>
<organism evidence="1 2">
    <name type="scientific">Puccinia graminis f. sp. tritici</name>
    <dbReference type="NCBI Taxonomy" id="56615"/>
    <lineage>
        <taxon>Eukaryota</taxon>
        <taxon>Fungi</taxon>
        <taxon>Dikarya</taxon>
        <taxon>Basidiomycota</taxon>
        <taxon>Pucciniomycotina</taxon>
        <taxon>Pucciniomycetes</taxon>
        <taxon>Pucciniales</taxon>
        <taxon>Pucciniaceae</taxon>
        <taxon>Puccinia</taxon>
    </lineage>
</organism>
<reference evidence="1 2" key="1">
    <citation type="submission" date="2019-05" db="EMBL/GenBank/DDBJ databases">
        <title>Emergence of the Ug99 lineage of the wheat stem rust pathogen through somatic hybridization.</title>
        <authorList>
            <person name="Li F."/>
            <person name="Upadhyaya N.M."/>
            <person name="Sperschneider J."/>
            <person name="Matny O."/>
            <person name="Nguyen-Phuc H."/>
            <person name="Mago R."/>
            <person name="Raley C."/>
            <person name="Miller M.E."/>
            <person name="Silverstein K.A.T."/>
            <person name="Henningsen E."/>
            <person name="Hirsch C.D."/>
            <person name="Visser B."/>
            <person name="Pretorius Z.A."/>
            <person name="Steffenson B.J."/>
            <person name="Schwessinger B."/>
            <person name="Dodds P.N."/>
            <person name="Figueroa M."/>
        </authorList>
    </citation>
    <scope>NUCLEOTIDE SEQUENCE [LARGE SCALE GENOMIC DNA]</scope>
    <source>
        <strain evidence="1 2">Ug99</strain>
    </source>
</reference>
<evidence type="ECO:0000313" key="1">
    <source>
        <dbReference type="EMBL" id="KAA1086315.1"/>
    </source>
</evidence>
<comment type="caution">
    <text evidence="1">The sequence shown here is derived from an EMBL/GenBank/DDBJ whole genome shotgun (WGS) entry which is preliminary data.</text>
</comment>
<proteinExistence type="predicted"/>
<dbReference type="EMBL" id="VDEP01000411">
    <property type="protein sequence ID" value="KAA1086315.1"/>
    <property type="molecule type" value="Genomic_DNA"/>
</dbReference>
<evidence type="ECO:0000313" key="2">
    <source>
        <dbReference type="Proteomes" id="UP000325313"/>
    </source>
</evidence>
<sequence length="92" mass="10192">MLNAFISTPNSLDYREDARTAVKEGDVLVMTLTGVLYFIDDSHSTLFNSAWTPPFIRLPKEVVGGAHLDSSAFQFHKLSIGSQGFIVKFNVI</sequence>
<dbReference type="AlphaFoldDB" id="A0A5B0NAJ6"/>
<name>A0A5B0NAJ6_PUCGR</name>